<sequence>MFELPTELWLRITQFVPDVDLFRLASVNQLFLDLVTDRRYRQLIIDDDRPPILLGKLAKLHQDSSVAARVRSLTVHPKAVRSACLRSAKSVKNRIRPAKNSHWPNDFRYRSTKYPIEEDVELADKLLDALASLHHIEEFTIEWKQGFEAERSFCLPLLIAIWPLVSQNVRVIKLDMMLGHMADMVSPLSGLDRVQELALNFTCHDERFGPWVGPGYEAKDAFEQLAAFTNRLAPSLQSLTISSIGHLDFSWLYANLTCFPHLTSLSLLVPCDPRHVVDPTGLHRFLRAHHGVENLNFSPQYCCHQSALQPEAAHGRISTEDWLARVFEGVTFSNLRSLELGLNILGSGGKRVMLTVPRIGYAAKNVKSLTIAGCLISLEDLRLLLGPFSLAGGGASPRTLVLEVHVLDVTLLDLLADLLPGLEMLDLTYRWISRFECTNAAEFTEQLRGRRYEQWKLWKLVLRCSRRNDDARWPSQQAISRSVPGLHWYVKYILSLFDPRLIFRT</sequence>
<feature type="domain" description="F-box" evidence="1">
    <location>
        <begin position="1"/>
        <end position="43"/>
    </location>
</feature>
<dbReference type="InterPro" id="IPR001810">
    <property type="entry name" value="F-box_dom"/>
</dbReference>
<proteinExistence type="predicted"/>
<dbReference type="InParanoid" id="A0A409XHV0"/>
<evidence type="ECO:0000259" key="1">
    <source>
        <dbReference type="PROSITE" id="PS50181"/>
    </source>
</evidence>
<evidence type="ECO:0000313" key="3">
    <source>
        <dbReference type="Proteomes" id="UP000283269"/>
    </source>
</evidence>
<comment type="caution">
    <text evidence="2">The sequence shown here is derived from an EMBL/GenBank/DDBJ whole genome shotgun (WGS) entry which is preliminary data.</text>
</comment>
<dbReference type="InterPro" id="IPR032675">
    <property type="entry name" value="LRR_dom_sf"/>
</dbReference>
<evidence type="ECO:0000313" key="2">
    <source>
        <dbReference type="EMBL" id="PPQ90333.1"/>
    </source>
</evidence>
<dbReference type="InterPro" id="IPR036047">
    <property type="entry name" value="F-box-like_dom_sf"/>
</dbReference>
<organism evidence="2 3">
    <name type="scientific">Psilocybe cyanescens</name>
    <dbReference type="NCBI Taxonomy" id="93625"/>
    <lineage>
        <taxon>Eukaryota</taxon>
        <taxon>Fungi</taxon>
        <taxon>Dikarya</taxon>
        <taxon>Basidiomycota</taxon>
        <taxon>Agaricomycotina</taxon>
        <taxon>Agaricomycetes</taxon>
        <taxon>Agaricomycetidae</taxon>
        <taxon>Agaricales</taxon>
        <taxon>Agaricineae</taxon>
        <taxon>Strophariaceae</taxon>
        <taxon>Psilocybe</taxon>
    </lineage>
</organism>
<dbReference type="OrthoDB" id="2915292at2759"/>
<dbReference type="CDD" id="cd09917">
    <property type="entry name" value="F-box_SF"/>
    <property type="match status" value="1"/>
</dbReference>
<keyword evidence="3" id="KW-1185">Reference proteome</keyword>
<name>A0A409XHV0_PSICY</name>
<gene>
    <name evidence="2" type="ORF">CVT25_007735</name>
</gene>
<dbReference type="SUPFAM" id="SSF81383">
    <property type="entry name" value="F-box domain"/>
    <property type="match status" value="1"/>
</dbReference>
<dbReference type="Pfam" id="PF00646">
    <property type="entry name" value="F-box"/>
    <property type="match status" value="1"/>
</dbReference>
<protein>
    <recommendedName>
        <fullName evidence="1">F-box domain-containing protein</fullName>
    </recommendedName>
</protein>
<accession>A0A409XHV0</accession>
<dbReference type="AlphaFoldDB" id="A0A409XHV0"/>
<dbReference type="EMBL" id="NHYD01001644">
    <property type="protein sequence ID" value="PPQ90333.1"/>
    <property type="molecule type" value="Genomic_DNA"/>
</dbReference>
<dbReference type="PROSITE" id="PS50181">
    <property type="entry name" value="FBOX"/>
    <property type="match status" value="1"/>
</dbReference>
<dbReference type="Proteomes" id="UP000283269">
    <property type="component" value="Unassembled WGS sequence"/>
</dbReference>
<reference evidence="2 3" key="1">
    <citation type="journal article" date="2018" name="Evol. Lett.">
        <title>Horizontal gene cluster transfer increased hallucinogenic mushroom diversity.</title>
        <authorList>
            <person name="Reynolds H.T."/>
            <person name="Vijayakumar V."/>
            <person name="Gluck-Thaler E."/>
            <person name="Korotkin H.B."/>
            <person name="Matheny P.B."/>
            <person name="Slot J.C."/>
        </authorList>
    </citation>
    <scope>NUCLEOTIDE SEQUENCE [LARGE SCALE GENOMIC DNA]</scope>
    <source>
        <strain evidence="2 3">2631</strain>
    </source>
</reference>
<dbReference type="SUPFAM" id="SSF52047">
    <property type="entry name" value="RNI-like"/>
    <property type="match status" value="1"/>
</dbReference>
<dbReference type="SMART" id="SM00256">
    <property type="entry name" value="FBOX"/>
    <property type="match status" value="1"/>
</dbReference>
<dbReference type="Gene3D" id="3.80.10.10">
    <property type="entry name" value="Ribonuclease Inhibitor"/>
    <property type="match status" value="1"/>
</dbReference>